<evidence type="ECO:0000313" key="5">
    <source>
        <dbReference type="EMBL" id="QNP54598.1"/>
    </source>
</evidence>
<feature type="domain" description="Glycoside hydrolase family 5" evidence="4">
    <location>
        <begin position="42"/>
        <end position="388"/>
    </location>
</feature>
<sequence>MPITIDGTRLRDAFGRQRVFRGINLVAKGGQEPHGTFVERGFKGEWSKDDIDDLRARGFDLVRLGVMWAAVEPEPGVYDDAYLDWVVEQLDLLRDAGMVALLDSHQDLYSQSFGDGAPHWATQSSQAFEATDLWSDAYLASPALHEALDAFWANAPGPGGVGLQDRFAAMWAHVARRVGRHPAVMGHDLLNEPAPGSPAPQIFEALIGTFAAVSGQDPQQVFADFGDPEAKFAQLARLEDEALYRQLGDAIHPLVRDFEVGAVAPMMDKVAAAVRAVDGEKLIAREHSYFANLGVPSGQPPLADPAWVYSPHGYDLTVDTPAIALSSDIRAGVIFSRHRETQERLGVPVIVGEWGALSLGDGVRRHGEFLMDLFDTYGWSWTYWVWEPGFASSEAAATLTRPRPVAFAGTAESWSVRDGGLVATWIGDDGEQPSVFFVPETGEPRRVTVLCDGVEVEAAQQGPWILIDPAPGRFELSVER</sequence>
<evidence type="ECO:0000259" key="4">
    <source>
        <dbReference type="Pfam" id="PF00150"/>
    </source>
</evidence>
<evidence type="ECO:0000313" key="6">
    <source>
        <dbReference type="Proteomes" id="UP000516117"/>
    </source>
</evidence>
<organism evidence="5 6">
    <name type="scientific">Tessaracoccus defluvii</name>
    <dbReference type="NCBI Taxonomy" id="1285901"/>
    <lineage>
        <taxon>Bacteria</taxon>
        <taxon>Bacillati</taxon>
        <taxon>Actinomycetota</taxon>
        <taxon>Actinomycetes</taxon>
        <taxon>Propionibacteriales</taxon>
        <taxon>Propionibacteriaceae</taxon>
        <taxon>Tessaracoccus</taxon>
    </lineage>
</organism>
<gene>
    <name evidence="5" type="ORF">H9L22_09625</name>
</gene>
<dbReference type="RefSeq" id="WP_187719738.1">
    <property type="nucleotide sequence ID" value="NZ_BAABBL010000022.1"/>
</dbReference>
<keyword evidence="6" id="KW-1185">Reference proteome</keyword>
<name>A0A7H0H232_9ACTN</name>
<dbReference type="EMBL" id="CP060789">
    <property type="protein sequence ID" value="QNP54598.1"/>
    <property type="molecule type" value="Genomic_DNA"/>
</dbReference>
<dbReference type="Proteomes" id="UP000516117">
    <property type="component" value="Chromosome"/>
</dbReference>
<dbReference type="Gene3D" id="3.20.20.80">
    <property type="entry name" value="Glycosidases"/>
    <property type="match status" value="1"/>
</dbReference>
<dbReference type="Pfam" id="PF00150">
    <property type="entry name" value="Cellulase"/>
    <property type="match status" value="1"/>
</dbReference>
<dbReference type="InterPro" id="IPR013780">
    <property type="entry name" value="Glyco_hydro_b"/>
</dbReference>
<keyword evidence="2 3" id="KW-0326">Glycosidase</keyword>
<dbReference type="KEGG" id="tdf:H9L22_09625"/>
<dbReference type="GO" id="GO:0000272">
    <property type="term" value="P:polysaccharide catabolic process"/>
    <property type="evidence" value="ECO:0007669"/>
    <property type="project" value="InterPro"/>
</dbReference>
<dbReference type="InterPro" id="IPR017853">
    <property type="entry name" value="GH"/>
</dbReference>
<protein>
    <submittedName>
        <fullName evidence="5">Cellulase family glycosylhydrolase</fullName>
    </submittedName>
</protein>
<dbReference type="AlphaFoldDB" id="A0A7H0H232"/>
<dbReference type="InterPro" id="IPR001547">
    <property type="entry name" value="Glyco_hydro_5"/>
</dbReference>
<dbReference type="PANTHER" id="PTHR31308:SF3">
    <property type="entry name" value="ENDOGLYCOCERAMIDASE"/>
    <property type="match status" value="1"/>
</dbReference>
<comment type="similarity">
    <text evidence="3">Belongs to the glycosyl hydrolase 5 (cellulase A) family.</text>
</comment>
<dbReference type="InterPro" id="IPR052066">
    <property type="entry name" value="Glycosphingolipid_Hydrolases"/>
</dbReference>
<dbReference type="PANTHER" id="PTHR31308">
    <property type="match status" value="1"/>
</dbReference>
<dbReference type="Gene3D" id="2.60.40.1180">
    <property type="entry name" value="Golgi alpha-mannosidase II"/>
    <property type="match status" value="1"/>
</dbReference>
<dbReference type="SUPFAM" id="SSF51445">
    <property type="entry name" value="(Trans)glycosidases"/>
    <property type="match status" value="1"/>
</dbReference>
<evidence type="ECO:0000256" key="3">
    <source>
        <dbReference type="RuleBase" id="RU361153"/>
    </source>
</evidence>
<evidence type="ECO:0000256" key="1">
    <source>
        <dbReference type="ARBA" id="ARBA00022801"/>
    </source>
</evidence>
<evidence type="ECO:0000256" key="2">
    <source>
        <dbReference type="ARBA" id="ARBA00023295"/>
    </source>
</evidence>
<accession>A0A7H0H232</accession>
<dbReference type="GO" id="GO:0004553">
    <property type="term" value="F:hydrolase activity, hydrolyzing O-glycosyl compounds"/>
    <property type="evidence" value="ECO:0007669"/>
    <property type="project" value="InterPro"/>
</dbReference>
<keyword evidence="1 3" id="KW-0378">Hydrolase</keyword>
<reference evidence="5 6" key="1">
    <citation type="submission" date="2020-08" db="EMBL/GenBank/DDBJ databases">
        <title>Genome sequence of Tessaracoccus defluvii JCM 17540T.</title>
        <authorList>
            <person name="Hyun D.-W."/>
            <person name="Bae J.-W."/>
        </authorList>
    </citation>
    <scope>NUCLEOTIDE SEQUENCE [LARGE SCALE GENOMIC DNA]</scope>
    <source>
        <strain evidence="5 6">JCM 17540</strain>
    </source>
</reference>
<proteinExistence type="inferred from homology"/>